<dbReference type="Proteomes" id="UP000823674">
    <property type="component" value="Chromosome A07"/>
</dbReference>
<evidence type="ECO:0000313" key="3">
    <source>
        <dbReference type="Proteomes" id="UP000823674"/>
    </source>
</evidence>
<dbReference type="EMBL" id="JADBGQ010000009">
    <property type="protein sequence ID" value="KAG5378160.1"/>
    <property type="molecule type" value="Genomic_DNA"/>
</dbReference>
<protein>
    <submittedName>
        <fullName evidence="2">Uncharacterized protein</fullName>
    </submittedName>
</protein>
<feature type="compositionally biased region" description="Polar residues" evidence="1">
    <location>
        <begin position="28"/>
        <end position="48"/>
    </location>
</feature>
<organism evidence="2 3">
    <name type="scientific">Brassica rapa subsp. trilocularis</name>
    <dbReference type="NCBI Taxonomy" id="1813537"/>
    <lineage>
        <taxon>Eukaryota</taxon>
        <taxon>Viridiplantae</taxon>
        <taxon>Streptophyta</taxon>
        <taxon>Embryophyta</taxon>
        <taxon>Tracheophyta</taxon>
        <taxon>Spermatophyta</taxon>
        <taxon>Magnoliopsida</taxon>
        <taxon>eudicotyledons</taxon>
        <taxon>Gunneridae</taxon>
        <taxon>Pentapetalae</taxon>
        <taxon>rosids</taxon>
        <taxon>malvids</taxon>
        <taxon>Brassicales</taxon>
        <taxon>Brassicaceae</taxon>
        <taxon>Brassiceae</taxon>
        <taxon>Brassica</taxon>
    </lineage>
</organism>
<evidence type="ECO:0000313" key="2">
    <source>
        <dbReference type="EMBL" id="KAG5378160.1"/>
    </source>
</evidence>
<gene>
    <name evidence="2" type="primary">A07g502130.1_BraROA</name>
    <name evidence="2" type="ORF">IGI04_026002</name>
</gene>
<sequence>MTEIKQDGKQARWENSVGKTQEKRITEPNEQSNSPIRRVEPNTTSNSPIRRVGLDLMPFTGPRRISPSFRIDWSYRWNFTIRTAKTRFPE</sequence>
<keyword evidence="3" id="KW-1185">Reference proteome</keyword>
<name>A0ABQ7KXG5_BRACM</name>
<reference evidence="2 3" key="1">
    <citation type="submission" date="2021-03" db="EMBL/GenBank/DDBJ databases">
        <authorList>
            <person name="King G.J."/>
            <person name="Bancroft I."/>
            <person name="Baten A."/>
            <person name="Bloomfield J."/>
            <person name="Borpatragohain P."/>
            <person name="He Z."/>
            <person name="Irish N."/>
            <person name="Irwin J."/>
            <person name="Liu K."/>
            <person name="Mauleon R.P."/>
            <person name="Moore J."/>
            <person name="Morris R."/>
            <person name="Ostergaard L."/>
            <person name="Wang B."/>
            <person name="Wells R."/>
        </authorList>
    </citation>
    <scope>NUCLEOTIDE SEQUENCE [LARGE SCALE GENOMIC DNA]</scope>
    <source>
        <strain evidence="2">R-o-18</strain>
        <tissue evidence="2">Leaf</tissue>
    </source>
</reference>
<feature type="compositionally biased region" description="Basic and acidic residues" evidence="1">
    <location>
        <begin position="1"/>
        <end position="12"/>
    </location>
</feature>
<feature type="region of interest" description="Disordered" evidence="1">
    <location>
        <begin position="1"/>
        <end position="50"/>
    </location>
</feature>
<proteinExistence type="predicted"/>
<accession>A0ABQ7KXG5</accession>
<comment type="caution">
    <text evidence="2">The sequence shown here is derived from an EMBL/GenBank/DDBJ whole genome shotgun (WGS) entry which is preliminary data.</text>
</comment>
<evidence type="ECO:0000256" key="1">
    <source>
        <dbReference type="SAM" id="MobiDB-lite"/>
    </source>
</evidence>